<dbReference type="Proteomes" id="UP000766486">
    <property type="component" value="Unassembled WGS sequence"/>
</dbReference>
<sequence>MMESNGQLSTLAPEILDQIFEYAHASCHWPLAQSCKHVYHFSKPILQRHKLAHKKYRVASDLHPWTLITLLRSAFCHDSASIDAWHVREFEGYWMPWVVHSQTGRVLRGRHTGHQILDEVAIRYFLDKITLDLPPIAGNGERDHERAFNDSALGRDGFLKALLLAYLPRLKALRFAEKDSDEYSSLVWLSKMIYWCKEIGRWLPGLEALEKVAVGIAIRPSGGLGVPDDQYKPLHQLHALTCLPQVSEIYFSNVERDLRQGPLRTSDSVMLEGNSSLQTMILDMPRPLMDNLLVDLISKLPRSLRTLVIRGEPGEIPLRQDHFERLRILGRAPDPIRSFQEDIGNLMRELVLYQGRSLQRLLLYSSYDASNRARFSRHGPDKMRGLRNLRVANVLLDDIEETLSPVGTGQTQIERLDQFARVLRDGFPRRIEVLAFWQNNDSSFQTGENGSDAELDYLDDALMVMIQSEEYRNLKVIYLDDIQVRNLEKGRTNVDFPKAVQAGDELGVHVHTLGRTAPEHSPESQFVAMPDKYDMVTGPFGKRDGSLVFNKFNGSFSRPRWEGMEGLD</sequence>
<keyword evidence="2" id="KW-1185">Reference proteome</keyword>
<proteinExistence type="predicted"/>
<protein>
    <recommendedName>
        <fullName evidence="3">F-box domain-containing protein</fullName>
    </recommendedName>
</protein>
<organism evidence="1 2">
    <name type="scientific">Bionectria ochroleuca</name>
    <name type="common">Gliocladium roseum</name>
    <dbReference type="NCBI Taxonomy" id="29856"/>
    <lineage>
        <taxon>Eukaryota</taxon>
        <taxon>Fungi</taxon>
        <taxon>Dikarya</taxon>
        <taxon>Ascomycota</taxon>
        <taxon>Pezizomycotina</taxon>
        <taxon>Sordariomycetes</taxon>
        <taxon>Hypocreomycetidae</taxon>
        <taxon>Hypocreales</taxon>
        <taxon>Bionectriaceae</taxon>
        <taxon>Clonostachys</taxon>
    </lineage>
</organism>
<evidence type="ECO:0008006" key="3">
    <source>
        <dbReference type="Google" id="ProtNLM"/>
    </source>
</evidence>
<evidence type="ECO:0000313" key="2">
    <source>
        <dbReference type="Proteomes" id="UP000766486"/>
    </source>
</evidence>
<accession>A0ABY6UV02</accession>
<dbReference type="EMBL" id="CABFNS010000908">
    <property type="protein sequence ID" value="VUC35236.1"/>
    <property type="molecule type" value="Genomic_DNA"/>
</dbReference>
<name>A0ABY6UV02_BIOOC</name>
<comment type="caution">
    <text evidence="1">The sequence shown here is derived from an EMBL/GenBank/DDBJ whole genome shotgun (WGS) entry which is preliminary data.</text>
</comment>
<gene>
    <name evidence="1" type="ORF">CLO192961_LOCUS407962</name>
</gene>
<evidence type="ECO:0000313" key="1">
    <source>
        <dbReference type="EMBL" id="VUC35236.1"/>
    </source>
</evidence>
<reference evidence="1 2" key="1">
    <citation type="submission" date="2019-06" db="EMBL/GenBank/DDBJ databases">
        <authorList>
            <person name="Broberg M."/>
        </authorList>
    </citation>
    <scope>NUCLEOTIDE SEQUENCE [LARGE SCALE GENOMIC DNA]</scope>
</reference>